<keyword evidence="3" id="KW-1185">Reference proteome</keyword>
<evidence type="ECO:0000313" key="2">
    <source>
        <dbReference type="EMBL" id="EDW26017.1"/>
    </source>
</evidence>
<reference evidence="2 3" key="1">
    <citation type="journal article" date="2007" name="Nature">
        <title>Evolution of genes and genomes on the Drosophila phylogeny.</title>
        <authorList>
            <consortium name="Drosophila 12 Genomes Consortium"/>
            <person name="Clark A.G."/>
            <person name="Eisen M.B."/>
            <person name="Smith D.R."/>
            <person name="Bergman C.M."/>
            <person name="Oliver B."/>
            <person name="Markow T.A."/>
            <person name="Kaufman T.C."/>
            <person name="Kellis M."/>
            <person name="Gelbart W."/>
            <person name="Iyer V.N."/>
            <person name="Pollard D.A."/>
            <person name="Sackton T.B."/>
            <person name="Larracuente A.M."/>
            <person name="Singh N.D."/>
            <person name="Abad J.P."/>
            <person name="Abt D.N."/>
            <person name="Adryan B."/>
            <person name="Aguade M."/>
            <person name="Akashi H."/>
            <person name="Anderson W.W."/>
            <person name="Aquadro C.F."/>
            <person name="Ardell D.H."/>
            <person name="Arguello R."/>
            <person name="Artieri C.G."/>
            <person name="Barbash D.A."/>
            <person name="Barker D."/>
            <person name="Barsanti P."/>
            <person name="Batterham P."/>
            <person name="Batzoglou S."/>
            <person name="Begun D."/>
            <person name="Bhutkar A."/>
            <person name="Blanco E."/>
            <person name="Bosak S.A."/>
            <person name="Bradley R.K."/>
            <person name="Brand A.D."/>
            <person name="Brent M.R."/>
            <person name="Brooks A.N."/>
            <person name="Brown R.H."/>
            <person name="Butlin R.K."/>
            <person name="Caggese C."/>
            <person name="Calvi B.R."/>
            <person name="Bernardo de Carvalho A."/>
            <person name="Caspi A."/>
            <person name="Castrezana S."/>
            <person name="Celniker S.E."/>
            <person name="Chang J.L."/>
            <person name="Chapple C."/>
            <person name="Chatterji S."/>
            <person name="Chinwalla A."/>
            <person name="Civetta A."/>
            <person name="Clifton S.W."/>
            <person name="Comeron J.M."/>
            <person name="Costello J.C."/>
            <person name="Coyne J.A."/>
            <person name="Daub J."/>
            <person name="David R.G."/>
            <person name="Delcher A.L."/>
            <person name="Delehaunty K."/>
            <person name="Do C.B."/>
            <person name="Ebling H."/>
            <person name="Edwards K."/>
            <person name="Eickbush T."/>
            <person name="Evans J.D."/>
            <person name="Filipski A."/>
            <person name="Findeiss S."/>
            <person name="Freyhult E."/>
            <person name="Fulton L."/>
            <person name="Fulton R."/>
            <person name="Garcia A.C."/>
            <person name="Gardiner A."/>
            <person name="Garfield D.A."/>
            <person name="Garvin B.E."/>
            <person name="Gibson G."/>
            <person name="Gilbert D."/>
            <person name="Gnerre S."/>
            <person name="Godfrey J."/>
            <person name="Good R."/>
            <person name="Gotea V."/>
            <person name="Gravely B."/>
            <person name="Greenberg A.J."/>
            <person name="Griffiths-Jones S."/>
            <person name="Gross S."/>
            <person name="Guigo R."/>
            <person name="Gustafson E.A."/>
            <person name="Haerty W."/>
            <person name="Hahn M.W."/>
            <person name="Halligan D.L."/>
            <person name="Halpern A.L."/>
            <person name="Halter G.M."/>
            <person name="Han M.V."/>
            <person name="Heger A."/>
            <person name="Hillier L."/>
            <person name="Hinrichs A.S."/>
            <person name="Holmes I."/>
            <person name="Hoskins R.A."/>
            <person name="Hubisz M.J."/>
            <person name="Hultmark D."/>
            <person name="Huntley M.A."/>
            <person name="Jaffe D.B."/>
            <person name="Jagadeeshan S."/>
            <person name="Jeck W.R."/>
            <person name="Johnson J."/>
            <person name="Jones C.D."/>
            <person name="Jordan W.C."/>
            <person name="Karpen G.H."/>
            <person name="Kataoka E."/>
            <person name="Keightley P.D."/>
            <person name="Kheradpour P."/>
            <person name="Kirkness E.F."/>
            <person name="Koerich L.B."/>
            <person name="Kristiansen K."/>
            <person name="Kudrna D."/>
            <person name="Kulathinal R.J."/>
            <person name="Kumar S."/>
            <person name="Kwok R."/>
            <person name="Lander E."/>
            <person name="Langley C.H."/>
            <person name="Lapoint R."/>
            <person name="Lazzaro B.P."/>
            <person name="Lee S.J."/>
            <person name="Levesque L."/>
            <person name="Li R."/>
            <person name="Lin C.F."/>
            <person name="Lin M.F."/>
            <person name="Lindblad-Toh K."/>
            <person name="Llopart A."/>
            <person name="Long M."/>
            <person name="Low L."/>
            <person name="Lozovsky E."/>
            <person name="Lu J."/>
            <person name="Luo M."/>
            <person name="Machado C.A."/>
            <person name="Makalowski W."/>
            <person name="Marzo M."/>
            <person name="Matsuda M."/>
            <person name="Matzkin L."/>
            <person name="McAllister B."/>
            <person name="McBride C.S."/>
            <person name="McKernan B."/>
            <person name="McKernan K."/>
            <person name="Mendez-Lago M."/>
            <person name="Minx P."/>
            <person name="Mollenhauer M.U."/>
            <person name="Montooth K."/>
            <person name="Mount S.M."/>
            <person name="Mu X."/>
            <person name="Myers E."/>
            <person name="Negre B."/>
            <person name="Newfeld S."/>
            <person name="Nielsen R."/>
            <person name="Noor M.A."/>
            <person name="O'Grady P."/>
            <person name="Pachter L."/>
            <person name="Papaceit M."/>
            <person name="Parisi M.J."/>
            <person name="Parisi M."/>
            <person name="Parts L."/>
            <person name="Pedersen J.S."/>
            <person name="Pesole G."/>
            <person name="Phillippy A.M."/>
            <person name="Ponting C.P."/>
            <person name="Pop M."/>
            <person name="Porcelli D."/>
            <person name="Powell J.R."/>
            <person name="Prohaska S."/>
            <person name="Pruitt K."/>
            <person name="Puig M."/>
            <person name="Quesneville H."/>
            <person name="Ram K.R."/>
            <person name="Rand D."/>
            <person name="Rasmussen M.D."/>
            <person name="Reed L.K."/>
            <person name="Reenan R."/>
            <person name="Reily A."/>
            <person name="Remington K.A."/>
            <person name="Rieger T.T."/>
            <person name="Ritchie M.G."/>
            <person name="Robin C."/>
            <person name="Rogers Y.H."/>
            <person name="Rohde C."/>
            <person name="Rozas J."/>
            <person name="Rubenfield M.J."/>
            <person name="Ruiz A."/>
            <person name="Russo S."/>
            <person name="Salzberg S.L."/>
            <person name="Sanchez-Gracia A."/>
            <person name="Saranga D.J."/>
            <person name="Sato H."/>
            <person name="Schaeffer S.W."/>
            <person name="Schatz M.C."/>
            <person name="Schlenke T."/>
            <person name="Schwartz R."/>
            <person name="Segarra C."/>
            <person name="Singh R.S."/>
            <person name="Sirot L."/>
            <person name="Sirota M."/>
            <person name="Sisneros N.B."/>
            <person name="Smith C.D."/>
            <person name="Smith T.F."/>
            <person name="Spieth J."/>
            <person name="Stage D.E."/>
            <person name="Stark A."/>
            <person name="Stephan W."/>
            <person name="Strausberg R.L."/>
            <person name="Strempel S."/>
            <person name="Sturgill D."/>
            <person name="Sutton G."/>
            <person name="Sutton G.G."/>
            <person name="Tao W."/>
            <person name="Teichmann S."/>
            <person name="Tobari Y.N."/>
            <person name="Tomimura Y."/>
            <person name="Tsolas J.M."/>
            <person name="Valente V.L."/>
            <person name="Venter E."/>
            <person name="Venter J.C."/>
            <person name="Vicario S."/>
            <person name="Vieira F.G."/>
            <person name="Vilella A.J."/>
            <person name="Villasante A."/>
            <person name="Walenz B."/>
            <person name="Wang J."/>
            <person name="Wasserman M."/>
            <person name="Watts T."/>
            <person name="Wilson D."/>
            <person name="Wilson R.K."/>
            <person name="Wing R.A."/>
            <person name="Wolfner M.F."/>
            <person name="Wong A."/>
            <person name="Wong G.K."/>
            <person name="Wu C.I."/>
            <person name="Wu G."/>
            <person name="Yamamoto D."/>
            <person name="Yang H.P."/>
            <person name="Yang S.P."/>
            <person name="Yorke J.A."/>
            <person name="Yoshida K."/>
            <person name="Zdobnov E."/>
            <person name="Zhang P."/>
            <person name="Zhang Y."/>
            <person name="Zimin A.V."/>
            <person name="Baldwin J."/>
            <person name="Abdouelleil A."/>
            <person name="Abdulkadir J."/>
            <person name="Abebe A."/>
            <person name="Abera B."/>
            <person name="Abreu J."/>
            <person name="Acer S.C."/>
            <person name="Aftuck L."/>
            <person name="Alexander A."/>
            <person name="An P."/>
            <person name="Anderson E."/>
            <person name="Anderson S."/>
            <person name="Arachi H."/>
            <person name="Azer M."/>
            <person name="Bachantsang P."/>
            <person name="Barry A."/>
            <person name="Bayul T."/>
            <person name="Berlin A."/>
            <person name="Bessette D."/>
            <person name="Bloom T."/>
            <person name="Blye J."/>
            <person name="Boguslavskiy L."/>
            <person name="Bonnet C."/>
            <person name="Boukhgalter B."/>
            <person name="Bourzgui I."/>
            <person name="Brown A."/>
            <person name="Cahill P."/>
            <person name="Channer S."/>
            <person name="Cheshatsang Y."/>
            <person name="Chuda L."/>
            <person name="Citroen M."/>
            <person name="Collymore A."/>
            <person name="Cooke P."/>
            <person name="Costello M."/>
            <person name="D'Aco K."/>
            <person name="Daza R."/>
            <person name="De Haan G."/>
            <person name="DeGray S."/>
            <person name="DeMaso C."/>
            <person name="Dhargay N."/>
            <person name="Dooley K."/>
            <person name="Dooley E."/>
            <person name="Doricent M."/>
            <person name="Dorje P."/>
            <person name="Dorjee K."/>
            <person name="Dupes A."/>
            <person name="Elong R."/>
            <person name="Falk J."/>
            <person name="Farina A."/>
            <person name="Faro S."/>
            <person name="Ferguson D."/>
            <person name="Fisher S."/>
            <person name="Foley C.D."/>
            <person name="Franke A."/>
            <person name="Friedrich D."/>
            <person name="Gadbois L."/>
            <person name="Gearin G."/>
            <person name="Gearin C.R."/>
            <person name="Giannoukos G."/>
            <person name="Goode T."/>
            <person name="Graham J."/>
            <person name="Grandbois E."/>
            <person name="Grewal S."/>
            <person name="Gyaltsen K."/>
            <person name="Hafez N."/>
            <person name="Hagos B."/>
            <person name="Hall J."/>
            <person name="Henson C."/>
            <person name="Hollinger A."/>
            <person name="Honan T."/>
            <person name="Huard M.D."/>
            <person name="Hughes L."/>
            <person name="Hurhula B."/>
            <person name="Husby M.E."/>
            <person name="Kamat A."/>
            <person name="Kanga B."/>
            <person name="Kashin S."/>
            <person name="Khazanovich D."/>
            <person name="Kisner P."/>
            <person name="Lance K."/>
            <person name="Lara M."/>
            <person name="Lee W."/>
            <person name="Lennon N."/>
            <person name="Letendre F."/>
            <person name="LeVine R."/>
            <person name="Lipovsky A."/>
            <person name="Liu X."/>
            <person name="Liu J."/>
            <person name="Liu S."/>
            <person name="Lokyitsang T."/>
            <person name="Lokyitsang Y."/>
            <person name="Lubonja R."/>
            <person name="Lui A."/>
            <person name="MacDonald P."/>
            <person name="Magnisalis V."/>
            <person name="Maru K."/>
            <person name="Matthews C."/>
            <person name="McCusker W."/>
            <person name="McDonough S."/>
            <person name="Mehta T."/>
            <person name="Meldrim J."/>
            <person name="Meneus L."/>
            <person name="Mihai O."/>
            <person name="Mihalev A."/>
            <person name="Mihova T."/>
            <person name="Mittelman R."/>
            <person name="Mlenga V."/>
            <person name="Montmayeur A."/>
            <person name="Mulrain L."/>
            <person name="Navidi A."/>
            <person name="Naylor J."/>
            <person name="Negash T."/>
            <person name="Nguyen T."/>
            <person name="Nguyen N."/>
            <person name="Nicol R."/>
            <person name="Norbu C."/>
            <person name="Norbu N."/>
            <person name="Novod N."/>
            <person name="O'Neill B."/>
            <person name="Osman S."/>
            <person name="Markiewicz E."/>
            <person name="Oyono O.L."/>
            <person name="Patti C."/>
            <person name="Phunkhang P."/>
            <person name="Pierre F."/>
            <person name="Priest M."/>
            <person name="Raghuraman S."/>
            <person name="Rege F."/>
            <person name="Reyes R."/>
            <person name="Rise C."/>
            <person name="Rogov P."/>
            <person name="Ross K."/>
            <person name="Ryan E."/>
            <person name="Settipalli S."/>
            <person name="Shea T."/>
            <person name="Sherpa N."/>
            <person name="Shi L."/>
            <person name="Shih D."/>
            <person name="Sparrow T."/>
            <person name="Spaulding J."/>
            <person name="Stalker J."/>
            <person name="Stange-Thomann N."/>
            <person name="Stavropoulos S."/>
            <person name="Stone C."/>
            <person name="Strader C."/>
            <person name="Tesfaye S."/>
            <person name="Thomson T."/>
            <person name="Thoulutsang Y."/>
            <person name="Thoulutsang D."/>
            <person name="Topham K."/>
            <person name="Topping I."/>
            <person name="Tsamla T."/>
            <person name="Vassiliev H."/>
            <person name="Vo A."/>
            <person name="Wangchuk T."/>
            <person name="Wangdi T."/>
            <person name="Weiand M."/>
            <person name="Wilkinson J."/>
            <person name="Wilson A."/>
            <person name="Yadav S."/>
            <person name="Young G."/>
            <person name="Yu Q."/>
            <person name="Zembek L."/>
            <person name="Zhong D."/>
            <person name="Zimmer A."/>
            <person name="Zwirko Z."/>
            <person name="Jaffe D.B."/>
            <person name="Alvarez P."/>
            <person name="Brockman W."/>
            <person name="Butler J."/>
            <person name="Chin C."/>
            <person name="Gnerre S."/>
            <person name="Grabherr M."/>
            <person name="Kleber M."/>
            <person name="Mauceli E."/>
            <person name="MacCallum I."/>
        </authorList>
    </citation>
    <scope>NUCLEOTIDE SEQUENCE [LARGE SCALE GENOMIC DNA]</scope>
    <source>
        <strain evidence="3">MSH-3 / Tucson 14011-0111.49</strain>
    </source>
</reference>
<gene>
    <name evidence="2" type="primary">Dper\GL14176</name>
    <name evidence="2" type="ORF">Dper_GL14176</name>
</gene>
<organism evidence="3">
    <name type="scientific">Drosophila persimilis</name>
    <name type="common">Fruit fly</name>
    <dbReference type="NCBI Taxonomy" id="7234"/>
    <lineage>
        <taxon>Eukaryota</taxon>
        <taxon>Metazoa</taxon>
        <taxon>Ecdysozoa</taxon>
        <taxon>Arthropoda</taxon>
        <taxon>Hexapoda</taxon>
        <taxon>Insecta</taxon>
        <taxon>Pterygota</taxon>
        <taxon>Neoptera</taxon>
        <taxon>Endopterygota</taxon>
        <taxon>Diptera</taxon>
        <taxon>Brachycera</taxon>
        <taxon>Muscomorpha</taxon>
        <taxon>Ephydroidea</taxon>
        <taxon>Drosophilidae</taxon>
        <taxon>Drosophila</taxon>
        <taxon>Sophophora</taxon>
    </lineage>
</organism>
<proteinExistence type="predicted"/>
<dbReference type="HOGENOM" id="CLU_1798458_0_0_1"/>
<evidence type="ECO:0000256" key="1">
    <source>
        <dbReference type="SAM" id="MobiDB-lite"/>
    </source>
</evidence>
<protein>
    <submittedName>
        <fullName evidence="2">GL14176</fullName>
    </submittedName>
</protein>
<feature type="region of interest" description="Disordered" evidence="1">
    <location>
        <begin position="41"/>
        <end position="63"/>
    </location>
</feature>
<evidence type="ECO:0000313" key="3">
    <source>
        <dbReference type="Proteomes" id="UP000008744"/>
    </source>
</evidence>
<accession>B4GTZ7</accession>
<name>B4GTZ7_DROPE</name>
<dbReference type="Proteomes" id="UP000008744">
    <property type="component" value="Unassembled WGS sequence"/>
</dbReference>
<dbReference type="AlphaFoldDB" id="B4GTZ7"/>
<sequence>MARNRMCKNFGACAYDTAANARAHDADVALLVLRLCRRRRRQDTTDTRPGPKPKHGMKQLQSKARQRTAGSELLRALVIVFVPESLAAGGISITTLEEDRDETFTSAWIFYFLSLNTPYHEAIDDDDDDDNSCLRRWLLMLLVL</sequence>
<dbReference type="EMBL" id="CH479190">
    <property type="protein sequence ID" value="EDW26017.1"/>
    <property type="molecule type" value="Genomic_DNA"/>
</dbReference>